<feature type="region of interest" description="Disordered" evidence="1">
    <location>
        <begin position="1"/>
        <end position="22"/>
    </location>
</feature>
<dbReference type="RefSeq" id="WP_344264280.1">
    <property type="nucleotide sequence ID" value="NZ_BAAAMJ010000046.1"/>
</dbReference>
<sequence>MSASFARHSSHVIKGEEVDEDEVGKALPESLIAQLDDYVDVLAQGMTHGKMTPEQVQAMARAIYELLRETGRRPYEIAELRVYCLERAYAHGCWSAATARHGA</sequence>
<comment type="caution">
    <text evidence="2">The sequence shown here is derived from an EMBL/GenBank/DDBJ whole genome shotgun (WGS) entry which is preliminary data.</text>
</comment>
<reference evidence="2 3" key="1">
    <citation type="journal article" date="2019" name="Int. J. Syst. Evol. Microbiol.">
        <title>The Global Catalogue of Microorganisms (GCM) 10K type strain sequencing project: providing services to taxonomists for standard genome sequencing and annotation.</title>
        <authorList>
            <consortium name="The Broad Institute Genomics Platform"/>
            <consortium name="The Broad Institute Genome Sequencing Center for Infectious Disease"/>
            <person name="Wu L."/>
            <person name="Ma J."/>
        </authorList>
    </citation>
    <scope>NUCLEOTIDE SEQUENCE [LARGE SCALE GENOMIC DNA]</scope>
    <source>
        <strain evidence="2 3">JCM 13581</strain>
    </source>
</reference>
<dbReference type="Proteomes" id="UP001501303">
    <property type="component" value="Unassembled WGS sequence"/>
</dbReference>
<proteinExistence type="predicted"/>
<name>A0ABN2PP41_9ACTN</name>
<gene>
    <name evidence="2" type="ORF">GCM10009716_39310</name>
</gene>
<accession>A0ABN2PP41</accession>
<evidence type="ECO:0000313" key="3">
    <source>
        <dbReference type="Proteomes" id="UP001501303"/>
    </source>
</evidence>
<organism evidence="2 3">
    <name type="scientific">Streptomyces sodiiphilus</name>
    <dbReference type="NCBI Taxonomy" id="226217"/>
    <lineage>
        <taxon>Bacteria</taxon>
        <taxon>Bacillati</taxon>
        <taxon>Actinomycetota</taxon>
        <taxon>Actinomycetes</taxon>
        <taxon>Kitasatosporales</taxon>
        <taxon>Streptomycetaceae</taxon>
        <taxon>Streptomyces</taxon>
    </lineage>
</organism>
<keyword evidence="3" id="KW-1185">Reference proteome</keyword>
<dbReference type="EMBL" id="BAAAMJ010000046">
    <property type="protein sequence ID" value="GAA1927421.1"/>
    <property type="molecule type" value="Genomic_DNA"/>
</dbReference>
<protein>
    <submittedName>
        <fullName evidence="2">Uncharacterized protein</fullName>
    </submittedName>
</protein>
<evidence type="ECO:0000256" key="1">
    <source>
        <dbReference type="SAM" id="MobiDB-lite"/>
    </source>
</evidence>
<evidence type="ECO:0000313" key="2">
    <source>
        <dbReference type="EMBL" id="GAA1927421.1"/>
    </source>
</evidence>